<evidence type="ECO:0000313" key="1">
    <source>
        <dbReference type="EMBL" id="MED6276831.1"/>
    </source>
</evidence>
<organism evidence="1 2">
    <name type="scientific">Characodon lateralis</name>
    <dbReference type="NCBI Taxonomy" id="208331"/>
    <lineage>
        <taxon>Eukaryota</taxon>
        <taxon>Metazoa</taxon>
        <taxon>Chordata</taxon>
        <taxon>Craniata</taxon>
        <taxon>Vertebrata</taxon>
        <taxon>Euteleostomi</taxon>
        <taxon>Actinopterygii</taxon>
        <taxon>Neopterygii</taxon>
        <taxon>Teleostei</taxon>
        <taxon>Neoteleostei</taxon>
        <taxon>Acanthomorphata</taxon>
        <taxon>Ovalentaria</taxon>
        <taxon>Atherinomorphae</taxon>
        <taxon>Cyprinodontiformes</taxon>
        <taxon>Goodeidae</taxon>
        <taxon>Characodon</taxon>
    </lineage>
</organism>
<name>A0ABU7DP07_9TELE</name>
<sequence>RYLRVSNLQPSRDLPDIFISWPLPNFNHQGQLERTLSTLHHARQSTQTLQNWTLSSWIKSLEANLTLILINLSRFQCPHVLSCWRFTPPNLLTRVSSRYRPNIYVPLINLLNFSDSPECSLHVGEIDV</sequence>
<gene>
    <name evidence="1" type="ORF">CHARACLAT_006951</name>
</gene>
<evidence type="ECO:0000313" key="2">
    <source>
        <dbReference type="Proteomes" id="UP001352852"/>
    </source>
</evidence>
<dbReference type="EMBL" id="JAHUTJ010033161">
    <property type="protein sequence ID" value="MED6276831.1"/>
    <property type="molecule type" value="Genomic_DNA"/>
</dbReference>
<feature type="non-terminal residue" evidence="1">
    <location>
        <position position="1"/>
    </location>
</feature>
<proteinExistence type="predicted"/>
<comment type="caution">
    <text evidence="1">The sequence shown here is derived from an EMBL/GenBank/DDBJ whole genome shotgun (WGS) entry which is preliminary data.</text>
</comment>
<reference evidence="1 2" key="1">
    <citation type="submission" date="2021-06" db="EMBL/GenBank/DDBJ databases">
        <authorList>
            <person name="Palmer J.M."/>
        </authorList>
    </citation>
    <scope>NUCLEOTIDE SEQUENCE [LARGE SCALE GENOMIC DNA]</scope>
    <source>
        <strain evidence="1 2">CL_MEX2019</strain>
        <tissue evidence="1">Muscle</tissue>
    </source>
</reference>
<dbReference type="Proteomes" id="UP001352852">
    <property type="component" value="Unassembled WGS sequence"/>
</dbReference>
<keyword evidence="2" id="KW-1185">Reference proteome</keyword>
<protein>
    <submittedName>
        <fullName evidence="1">Uncharacterized protein</fullName>
    </submittedName>
</protein>
<accession>A0ABU7DP07</accession>